<dbReference type="OrthoDB" id="7453209at2759"/>
<proteinExistence type="predicted"/>
<comment type="caution">
    <text evidence="1">The sequence shown here is derived from an EMBL/GenBank/DDBJ whole genome shotgun (WGS) entry which is preliminary data.</text>
</comment>
<keyword evidence="2" id="KW-1185">Reference proteome</keyword>
<accession>A0A8S4SNV2</accession>
<reference evidence="1" key="1">
    <citation type="submission" date="2022-03" db="EMBL/GenBank/DDBJ databases">
        <authorList>
            <person name="Lindestad O."/>
        </authorList>
    </citation>
    <scope>NUCLEOTIDE SEQUENCE</scope>
</reference>
<sequence length="177" mass="19023">MQCSNKHLLSPIILHLPNKSLLACSYGDLTCLSKMSLFKTVVAATINSGKVSRGNVRRTFGRPFKKMLQAMIPLAFQMGAAATWAVIAALVGIKTLAVTLFIVKILLVAGAAKGEASTSQPPKMPTSPARGAPCRLTDEALATDKWRYNDFKLSRLNKWHRPVSGSSDAGAISLALR</sequence>
<dbReference type="AlphaFoldDB" id="A0A8S4SNV2"/>
<name>A0A8S4SNV2_9NEOP</name>
<dbReference type="EMBL" id="CAKXAJ010026436">
    <property type="protein sequence ID" value="CAH2268495.1"/>
    <property type="molecule type" value="Genomic_DNA"/>
</dbReference>
<protein>
    <submittedName>
        <fullName evidence="1">Jg16923 protein</fullName>
    </submittedName>
</protein>
<dbReference type="Proteomes" id="UP000838756">
    <property type="component" value="Unassembled WGS sequence"/>
</dbReference>
<evidence type="ECO:0000313" key="2">
    <source>
        <dbReference type="Proteomes" id="UP000838756"/>
    </source>
</evidence>
<organism evidence="1 2">
    <name type="scientific">Pararge aegeria aegeria</name>
    <dbReference type="NCBI Taxonomy" id="348720"/>
    <lineage>
        <taxon>Eukaryota</taxon>
        <taxon>Metazoa</taxon>
        <taxon>Ecdysozoa</taxon>
        <taxon>Arthropoda</taxon>
        <taxon>Hexapoda</taxon>
        <taxon>Insecta</taxon>
        <taxon>Pterygota</taxon>
        <taxon>Neoptera</taxon>
        <taxon>Endopterygota</taxon>
        <taxon>Lepidoptera</taxon>
        <taxon>Glossata</taxon>
        <taxon>Ditrysia</taxon>
        <taxon>Papilionoidea</taxon>
        <taxon>Nymphalidae</taxon>
        <taxon>Satyrinae</taxon>
        <taxon>Satyrini</taxon>
        <taxon>Parargina</taxon>
        <taxon>Pararge</taxon>
    </lineage>
</organism>
<evidence type="ECO:0000313" key="1">
    <source>
        <dbReference type="EMBL" id="CAH2268495.1"/>
    </source>
</evidence>
<gene>
    <name evidence="1" type="primary">jg16923</name>
    <name evidence="1" type="ORF">PAEG_LOCUS26847</name>
</gene>